<evidence type="ECO:0000313" key="5">
    <source>
        <dbReference type="Proteomes" id="UP000198882"/>
    </source>
</evidence>
<sequence length="424" mass="47644">MLLAVVNQFTMSERTFGTARATKGFGVFDDHETDWTFLRTLAQMTEKGAEVGECLSAARRVNERDVESWISEWATLAERLEQDAEDALNEGHEISARELFLRAQNYYGAADHGCSPSHPRFFELWEKSQKCFQRACPLFDPPIEVHEVQVDDWKLPAYYWRPADDDQERPTMVAVGGNDELLEALTVFTGSAAVRRGYNYFTIDYPGHRGAVLLYDDCVKRPDYEVPFAEILDYVEGLPGGDGRIAMAGYSFGGYVAPRVAIHDDRVDALIANSPMIDVPKIQSGLVNPLIGRVPGPLLERLVERRLDKSPLAKAYVEYGFYSFGKPEMTISEWLKSDEPIGSDMVIKDDLDEITCPTLALVGEDEGEEMIVQTEAFVEGLSADEKDLYVFTLGADGSDDHVQMDNWTRGQQITFDWLDGIFLT</sequence>
<protein>
    <submittedName>
        <fullName evidence="4">Lysophospholipase, alpha-beta hydrolase superfamily</fullName>
    </submittedName>
</protein>
<name>A0A1G9D3C9_9EURY</name>
<keyword evidence="5" id="KW-1185">Reference proteome</keyword>
<dbReference type="GO" id="GO:0016787">
    <property type="term" value="F:hydrolase activity"/>
    <property type="evidence" value="ECO:0007669"/>
    <property type="project" value="UniProtKB-KW"/>
</dbReference>
<dbReference type="PANTHER" id="PTHR22946:SF12">
    <property type="entry name" value="CONIDIAL PIGMENT BIOSYNTHESIS PROTEIN AYG1 (AFU_ORTHOLOGUE AFUA_2G17550)"/>
    <property type="match status" value="1"/>
</dbReference>
<dbReference type="Pfam" id="PF12697">
    <property type="entry name" value="Abhydrolase_6"/>
    <property type="match status" value="1"/>
</dbReference>
<proteinExistence type="inferred from homology"/>
<keyword evidence="2" id="KW-0175">Coiled coil</keyword>
<dbReference type="InterPro" id="IPR000073">
    <property type="entry name" value="AB_hydrolase_1"/>
</dbReference>
<reference evidence="5" key="1">
    <citation type="submission" date="2016-10" db="EMBL/GenBank/DDBJ databases">
        <authorList>
            <person name="Varghese N."/>
            <person name="Submissions S."/>
        </authorList>
    </citation>
    <scope>NUCLEOTIDE SEQUENCE [LARGE SCALE GENOMIC DNA]</scope>
    <source>
        <strain evidence="5">B4,CECT 8067,JCM 17497</strain>
    </source>
</reference>
<gene>
    <name evidence="4" type="ORF">SAMN04515672_3415</name>
</gene>
<dbReference type="Gene3D" id="3.40.50.1820">
    <property type="entry name" value="alpha/beta hydrolase"/>
    <property type="match status" value="1"/>
</dbReference>
<dbReference type="EMBL" id="FNFE01000005">
    <property type="protein sequence ID" value="SDK58462.1"/>
    <property type="molecule type" value="Genomic_DNA"/>
</dbReference>
<dbReference type="STRING" id="1095776.SAMN04515672_3415"/>
<evidence type="ECO:0000256" key="1">
    <source>
        <dbReference type="ARBA" id="ARBA00038115"/>
    </source>
</evidence>
<evidence type="ECO:0000256" key="2">
    <source>
        <dbReference type="SAM" id="Coils"/>
    </source>
</evidence>
<dbReference type="Proteomes" id="UP000198882">
    <property type="component" value="Unassembled WGS sequence"/>
</dbReference>
<evidence type="ECO:0000313" key="4">
    <source>
        <dbReference type="EMBL" id="SDK58462.1"/>
    </source>
</evidence>
<dbReference type="AlphaFoldDB" id="A0A1G9D3C9"/>
<dbReference type="Gene3D" id="1.20.1440.110">
    <property type="entry name" value="acylaminoacyl peptidase"/>
    <property type="match status" value="1"/>
</dbReference>
<accession>A0A1G9D3C9</accession>
<comment type="similarity">
    <text evidence="1">Belongs to the AB hydrolase superfamily. FUS2 hydrolase family.</text>
</comment>
<keyword evidence="4" id="KW-0378">Hydrolase</keyword>
<organism evidence="4 5">
    <name type="scientific">Natronorubrum texcoconense</name>
    <dbReference type="NCBI Taxonomy" id="1095776"/>
    <lineage>
        <taxon>Archaea</taxon>
        <taxon>Methanobacteriati</taxon>
        <taxon>Methanobacteriota</taxon>
        <taxon>Stenosarchaea group</taxon>
        <taxon>Halobacteria</taxon>
        <taxon>Halobacteriales</taxon>
        <taxon>Natrialbaceae</taxon>
        <taxon>Natronorubrum</taxon>
    </lineage>
</organism>
<dbReference type="SUPFAM" id="SSF53474">
    <property type="entry name" value="alpha/beta-Hydrolases"/>
    <property type="match status" value="1"/>
</dbReference>
<dbReference type="InterPro" id="IPR029058">
    <property type="entry name" value="AB_hydrolase_fold"/>
</dbReference>
<evidence type="ECO:0000259" key="3">
    <source>
        <dbReference type="Pfam" id="PF12697"/>
    </source>
</evidence>
<feature type="coiled-coil region" evidence="2">
    <location>
        <begin position="70"/>
        <end position="97"/>
    </location>
</feature>
<dbReference type="InterPro" id="IPR050261">
    <property type="entry name" value="FrsA_esterase"/>
</dbReference>
<feature type="domain" description="AB hydrolase-1" evidence="3">
    <location>
        <begin position="192"/>
        <end position="366"/>
    </location>
</feature>
<dbReference type="PANTHER" id="PTHR22946">
    <property type="entry name" value="DIENELACTONE HYDROLASE DOMAIN-CONTAINING PROTEIN-RELATED"/>
    <property type="match status" value="1"/>
</dbReference>